<evidence type="ECO:0000313" key="1">
    <source>
        <dbReference type="EMBL" id="MBB4076247.1"/>
    </source>
</evidence>
<gene>
    <name evidence="1" type="ORF">GGR08_000540</name>
</gene>
<dbReference type="Proteomes" id="UP000585970">
    <property type="component" value="Unassembled WGS sequence"/>
</dbReference>
<sequence>MSENRQESICIFLQENVSYAMTYISYLFNI</sequence>
<proteinExistence type="predicted"/>
<accession>A0A840E029</accession>
<protein>
    <submittedName>
        <fullName evidence="1">Uncharacterized protein</fullName>
    </submittedName>
</protein>
<dbReference type="EMBL" id="JACIFE010000003">
    <property type="protein sequence ID" value="MBB4076247.1"/>
    <property type="molecule type" value="Genomic_DNA"/>
</dbReference>
<evidence type="ECO:0000313" key="2">
    <source>
        <dbReference type="Proteomes" id="UP000585970"/>
    </source>
</evidence>
<comment type="caution">
    <text evidence="1">The sequence shown here is derived from an EMBL/GenBank/DDBJ whole genome shotgun (WGS) entry which is preliminary data.</text>
</comment>
<organism evidence="1 2">
    <name type="scientific">Bartonella fuyuanensis</name>
    <dbReference type="NCBI Taxonomy" id="1460968"/>
    <lineage>
        <taxon>Bacteria</taxon>
        <taxon>Pseudomonadati</taxon>
        <taxon>Pseudomonadota</taxon>
        <taxon>Alphaproteobacteria</taxon>
        <taxon>Hyphomicrobiales</taxon>
        <taxon>Bartonellaceae</taxon>
        <taxon>Bartonella</taxon>
    </lineage>
</organism>
<dbReference type="AlphaFoldDB" id="A0A840E029"/>
<keyword evidence="2" id="KW-1185">Reference proteome</keyword>
<name>A0A840E029_9HYPH</name>
<reference evidence="1 2" key="1">
    <citation type="submission" date="2020-08" db="EMBL/GenBank/DDBJ databases">
        <title>Genomic Encyclopedia of Type Strains, Phase IV (KMG-IV): sequencing the most valuable type-strain genomes for metagenomic binning, comparative biology and taxonomic classification.</title>
        <authorList>
            <person name="Goeker M."/>
        </authorList>
    </citation>
    <scope>NUCLEOTIDE SEQUENCE [LARGE SCALE GENOMIC DNA]</scope>
    <source>
        <strain evidence="1 2">DSM 100694</strain>
    </source>
</reference>